<protein>
    <submittedName>
        <fullName evidence="2">Uncharacterized protein</fullName>
    </submittedName>
</protein>
<keyword evidence="3" id="KW-1185">Reference proteome</keyword>
<dbReference type="Proteomes" id="UP000799118">
    <property type="component" value="Unassembled WGS sequence"/>
</dbReference>
<dbReference type="OrthoDB" id="2310204at2759"/>
<evidence type="ECO:0000313" key="3">
    <source>
        <dbReference type="Proteomes" id="UP000799118"/>
    </source>
</evidence>
<organism evidence="2 3">
    <name type="scientific">Gymnopus androsaceus JB14</name>
    <dbReference type="NCBI Taxonomy" id="1447944"/>
    <lineage>
        <taxon>Eukaryota</taxon>
        <taxon>Fungi</taxon>
        <taxon>Dikarya</taxon>
        <taxon>Basidiomycota</taxon>
        <taxon>Agaricomycotina</taxon>
        <taxon>Agaricomycetes</taxon>
        <taxon>Agaricomycetidae</taxon>
        <taxon>Agaricales</taxon>
        <taxon>Marasmiineae</taxon>
        <taxon>Omphalotaceae</taxon>
        <taxon>Gymnopus</taxon>
    </lineage>
</organism>
<evidence type="ECO:0000313" key="2">
    <source>
        <dbReference type="EMBL" id="KAE9403251.1"/>
    </source>
</evidence>
<feature type="chain" id="PRO_5025337691" evidence="1">
    <location>
        <begin position="22"/>
        <end position="281"/>
    </location>
</feature>
<feature type="signal peptide" evidence="1">
    <location>
        <begin position="1"/>
        <end position="21"/>
    </location>
</feature>
<dbReference type="AlphaFoldDB" id="A0A6A4HYZ6"/>
<proteinExistence type="predicted"/>
<accession>A0A6A4HYZ6</accession>
<evidence type="ECO:0000256" key="1">
    <source>
        <dbReference type="SAM" id="SignalP"/>
    </source>
</evidence>
<sequence length="281" mass="30008">MHLENSRTLFLLICLSTLAAALDDHRRTLPSRKRASQTARSVPSAGFYNPLEMGGSMLTIVDGTFPAGQGEPLNIIISGNSDAALLKDQETDGGLRNYWLSFEYAGECLGQHAGSDQAANLGDGNGVLNETDEIRYDYGDAQLGTCTETINGGGHFRYWTQNGKDANSGAIFMASSYEEPLVDEHDIIPNGYNLGRDWIIGNITGTTIPTLNLTNSSTYSGTTSYGGYTYSTSVKYISGLLNNTSDGVNHNLTVMTPDSNATDGLVALLEVKITGKPANSA</sequence>
<name>A0A6A4HYZ6_9AGAR</name>
<keyword evidence="1" id="KW-0732">Signal</keyword>
<reference evidence="2" key="1">
    <citation type="journal article" date="2019" name="Environ. Microbiol.">
        <title>Fungal ecological strategies reflected in gene transcription - a case study of two litter decomposers.</title>
        <authorList>
            <person name="Barbi F."/>
            <person name="Kohler A."/>
            <person name="Barry K."/>
            <person name="Baskaran P."/>
            <person name="Daum C."/>
            <person name="Fauchery L."/>
            <person name="Ihrmark K."/>
            <person name="Kuo A."/>
            <person name="LaButti K."/>
            <person name="Lipzen A."/>
            <person name="Morin E."/>
            <person name="Grigoriev I.V."/>
            <person name="Henrissat B."/>
            <person name="Lindahl B."/>
            <person name="Martin F."/>
        </authorList>
    </citation>
    <scope>NUCLEOTIDE SEQUENCE</scope>
    <source>
        <strain evidence="2">JB14</strain>
    </source>
</reference>
<dbReference type="EMBL" id="ML769427">
    <property type="protein sequence ID" value="KAE9403251.1"/>
    <property type="molecule type" value="Genomic_DNA"/>
</dbReference>
<gene>
    <name evidence="2" type="ORF">BT96DRAFT_815338</name>
</gene>